<dbReference type="Gene3D" id="3.30.70.270">
    <property type="match status" value="1"/>
</dbReference>
<evidence type="ECO:0008006" key="3">
    <source>
        <dbReference type="Google" id="ProtNLM"/>
    </source>
</evidence>
<evidence type="ECO:0000313" key="1">
    <source>
        <dbReference type="EMBL" id="OON19177.1"/>
    </source>
</evidence>
<dbReference type="EMBL" id="KV893535">
    <property type="protein sequence ID" value="OON19177.1"/>
    <property type="molecule type" value="Genomic_DNA"/>
</dbReference>
<gene>
    <name evidence="1" type="ORF">X801_04955</name>
</gene>
<dbReference type="InterPro" id="IPR043502">
    <property type="entry name" value="DNA/RNA_pol_sf"/>
</dbReference>
<reference evidence="1 2" key="1">
    <citation type="submission" date="2015-03" db="EMBL/GenBank/DDBJ databases">
        <title>Draft genome of the nematode, Opisthorchis viverrini.</title>
        <authorList>
            <person name="Mitreva M."/>
        </authorList>
    </citation>
    <scope>NUCLEOTIDE SEQUENCE [LARGE SCALE GENOMIC DNA]</scope>
    <source>
        <strain evidence="1">Khon Kaen</strain>
    </source>
</reference>
<dbReference type="InterPro" id="IPR043128">
    <property type="entry name" value="Rev_trsase/Diguanyl_cyclase"/>
</dbReference>
<name>A0A1S8WXK3_OPIVI</name>
<dbReference type="PANTHER" id="PTHR37984">
    <property type="entry name" value="PROTEIN CBG26694"/>
    <property type="match status" value="1"/>
</dbReference>
<dbReference type="Proteomes" id="UP000243686">
    <property type="component" value="Unassembled WGS sequence"/>
</dbReference>
<proteinExistence type="predicted"/>
<accession>A0A1S8WXK3</accession>
<sequence>MQTYKFGCLPNIKMDRTTFENLLRRVQRCPMIAFKDESQCKTCVPPKEACSITVLPVLGQELLRLQNQGVIEPVNHSEWTASIAVVRKPSGNFMICASLSTSPNAILNGGKYFVHLDPYDAWLQVCVSDESKHLLTTNTYRELFQCNPLPLGLKFTTVIFQKLMDTMLGGLSFTVGYLNGIIITGFDL</sequence>
<organism evidence="1 2">
    <name type="scientific">Opisthorchis viverrini</name>
    <name type="common">Southeast Asian liver fluke</name>
    <dbReference type="NCBI Taxonomy" id="6198"/>
    <lineage>
        <taxon>Eukaryota</taxon>
        <taxon>Metazoa</taxon>
        <taxon>Spiralia</taxon>
        <taxon>Lophotrochozoa</taxon>
        <taxon>Platyhelminthes</taxon>
        <taxon>Trematoda</taxon>
        <taxon>Digenea</taxon>
        <taxon>Opisthorchiida</taxon>
        <taxon>Opisthorchiata</taxon>
        <taxon>Opisthorchiidae</taxon>
        <taxon>Opisthorchis</taxon>
    </lineage>
</organism>
<dbReference type="SUPFAM" id="SSF56672">
    <property type="entry name" value="DNA/RNA polymerases"/>
    <property type="match status" value="1"/>
</dbReference>
<keyword evidence="2" id="KW-1185">Reference proteome</keyword>
<dbReference type="Gene3D" id="3.10.10.10">
    <property type="entry name" value="HIV Type 1 Reverse Transcriptase, subunit A, domain 1"/>
    <property type="match status" value="1"/>
</dbReference>
<dbReference type="AlphaFoldDB" id="A0A1S8WXK3"/>
<protein>
    <recommendedName>
        <fullName evidence="3">Reverse transcriptase domain-containing protein</fullName>
    </recommendedName>
</protein>
<evidence type="ECO:0000313" key="2">
    <source>
        <dbReference type="Proteomes" id="UP000243686"/>
    </source>
</evidence>
<dbReference type="InterPro" id="IPR050951">
    <property type="entry name" value="Retrovirus_Pol_polyprotein"/>
</dbReference>
<dbReference type="PANTHER" id="PTHR37984:SF5">
    <property type="entry name" value="PROTEIN NYNRIN-LIKE"/>
    <property type="match status" value="1"/>
</dbReference>